<accession>A0AA39LGB6</accession>
<dbReference type="GO" id="GO:0005119">
    <property type="term" value="F:smoothened binding"/>
    <property type="evidence" value="ECO:0007669"/>
    <property type="project" value="TreeGrafter"/>
</dbReference>
<keyword evidence="9" id="KW-1185">Reference proteome</keyword>
<evidence type="ECO:0000256" key="4">
    <source>
        <dbReference type="ARBA" id="ARBA00022989"/>
    </source>
</evidence>
<dbReference type="PANTHER" id="PTHR46022">
    <property type="entry name" value="PROTEIN PATCHED"/>
    <property type="match status" value="1"/>
</dbReference>
<feature type="transmembrane region" description="Helical" evidence="7">
    <location>
        <begin position="541"/>
        <end position="561"/>
    </location>
</feature>
<dbReference type="GO" id="GO:0045879">
    <property type="term" value="P:negative regulation of smoothened signaling pathway"/>
    <property type="evidence" value="ECO:0007669"/>
    <property type="project" value="TreeGrafter"/>
</dbReference>
<comment type="subcellular location">
    <subcellularLocation>
        <location evidence="1">Membrane</location>
        <topology evidence="1">Multi-pass membrane protein</topology>
    </subcellularLocation>
</comment>
<dbReference type="GO" id="GO:0008158">
    <property type="term" value="F:hedgehog receptor activity"/>
    <property type="evidence" value="ECO:0007669"/>
    <property type="project" value="TreeGrafter"/>
</dbReference>
<protein>
    <recommendedName>
        <fullName evidence="10">SSD domain-containing protein</fullName>
    </recommendedName>
</protein>
<dbReference type="EMBL" id="JAUCMV010000005">
    <property type="protein sequence ID" value="KAK0396213.1"/>
    <property type="molecule type" value="Genomic_DNA"/>
</dbReference>
<evidence type="ECO:0000313" key="9">
    <source>
        <dbReference type="Proteomes" id="UP001175271"/>
    </source>
</evidence>
<evidence type="ECO:0000256" key="7">
    <source>
        <dbReference type="SAM" id="Phobius"/>
    </source>
</evidence>
<evidence type="ECO:0000313" key="8">
    <source>
        <dbReference type="EMBL" id="KAK0396213.1"/>
    </source>
</evidence>
<feature type="transmembrane region" description="Helical" evidence="7">
    <location>
        <begin position="595"/>
        <end position="618"/>
    </location>
</feature>
<dbReference type="SUPFAM" id="SSF82866">
    <property type="entry name" value="Multidrug efflux transporter AcrB transmembrane domain"/>
    <property type="match status" value="1"/>
</dbReference>
<evidence type="ECO:0000256" key="6">
    <source>
        <dbReference type="ARBA" id="ARBA00023180"/>
    </source>
</evidence>
<evidence type="ECO:0000256" key="2">
    <source>
        <dbReference type="ARBA" id="ARBA00005585"/>
    </source>
</evidence>
<feature type="transmembrane region" description="Helical" evidence="7">
    <location>
        <begin position="639"/>
        <end position="658"/>
    </location>
</feature>
<dbReference type="AlphaFoldDB" id="A0AA39LGB6"/>
<evidence type="ECO:0000256" key="1">
    <source>
        <dbReference type="ARBA" id="ARBA00004141"/>
    </source>
</evidence>
<reference evidence="8" key="1">
    <citation type="submission" date="2023-06" db="EMBL/GenBank/DDBJ databases">
        <title>Genomic analysis of the entomopathogenic nematode Steinernema hermaphroditum.</title>
        <authorList>
            <person name="Schwarz E.M."/>
            <person name="Heppert J.K."/>
            <person name="Baniya A."/>
            <person name="Schwartz H.T."/>
            <person name="Tan C.-H."/>
            <person name="Antoshechkin I."/>
            <person name="Sternberg P.W."/>
            <person name="Goodrich-Blair H."/>
            <person name="Dillman A.R."/>
        </authorList>
    </citation>
    <scope>NUCLEOTIDE SEQUENCE</scope>
    <source>
        <strain evidence="8">PS9179</strain>
        <tissue evidence="8">Whole animal</tissue>
    </source>
</reference>
<name>A0AA39LGB6_9BILA</name>
<keyword evidence="4 7" id="KW-1133">Transmembrane helix</keyword>
<sequence length="696" mass="77502">MGSRNGDFAGEEFVRLQSPGGVDCLDKLLIGNSDSGDYSEKWKREFAQRPTWCDADMTLQQIQRGKAYGSKAALYSRSFLQRCLFWLECYIQRKPCFVISSILELFSLSCYVLQYVKIETDIVKLWVVRWTLRCGANLSLQYGDELANLAQEKPSEGGYQAVVQTVERGDENILTSDGLLRHVDLVSEIAGLAVNVDGFNWTLRDICFKPGGIDPAKMTSDIRDYAPVLEKLMPCVWITPLDCFWEGGKPIGPDPPITSEYAIVTSRSSPGGVDCLDKLLIGNSDSGDYSEKWKREFAQRPTWCDADMTLQQIQRGKAYGSKAALYSRSFLQRCLFWLECYIQRKPCFVISSILELFSLSCYVLQYVKIETDIVKLWVVNEKLANLAQEKPSEGGYQVVVQTVERGDENSLTSDGLLRHVDLVSEITGLAVNVDGFNWTLRDICFKPGGIDPAKNVFRELGLVAYILNTAHDLPVSWSTFKPEEDVKLFKDIADDMGTLASCFETEIRGICDEYQALGIDTFPHGIAFTFWEQYLNLNLNLFNAVGVIMVAVFCVISLLLINPWSASCIMVILILMTVELAGFLGFVGIKLNPVSAVMLITAVGIGVEFTAHVVFAFLTSLGDRNERIAAAIDRLFVPVIHGALSAHLGIVMLAFSEFEFVVKYLFVVMFALIIIGLINGLALLPVLLCLMGPSCD</sequence>
<comment type="caution">
    <text evidence="8">The sequence shown here is derived from an EMBL/GenBank/DDBJ whole genome shotgun (WGS) entry which is preliminary data.</text>
</comment>
<dbReference type="GO" id="GO:0005886">
    <property type="term" value="C:plasma membrane"/>
    <property type="evidence" value="ECO:0007669"/>
    <property type="project" value="TreeGrafter"/>
</dbReference>
<evidence type="ECO:0000256" key="3">
    <source>
        <dbReference type="ARBA" id="ARBA00022692"/>
    </source>
</evidence>
<evidence type="ECO:0000256" key="5">
    <source>
        <dbReference type="ARBA" id="ARBA00023136"/>
    </source>
</evidence>
<evidence type="ECO:0008006" key="10">
    <source>
        <dbReference type="Google" id="ProtNLM"/>
    </source>
</evidence>
<feature type="transmembrane region" description="Helical" evidence="7">
    <location>
        <begin position="664"/>
        <end position="690"/>
    </location>
</feature>
<organism evidence="8 9">
    <name type="scientific">Steinernema hermaphroditum</name>
    <dbReference type="NCBI Taxonomy" id="289476"/>
    <lineage>
        <taxon>Eukaryota</taxon>
        <taxon>Metazoa</taxon>
        <taxon>Ecdysozoa</taxon>
        <taxon>Nematoda</taxon>
        <taxon>Chromadorea</taxon>
        <taxon>Rhabditida</taxon>
        <taxon>Tylenchina</taxon>
        <taxon>Panagrolaimomorpha</taxon>
        <taxon>Strongyloidoidea</taxon>
        <taxon>Steinernematidae</taxon>
        <taxon>Steinernema</taxon>
    </lineage>
</organism>
<keyword evidence="5 7" id="KW-0472">Membrane</keyword>
<dbReference type="PANTHER" id="PTHR46022:SF1">
    <property type="entry name" value="PROTEIN PATCHED"/>
    <property type="match status" value="1"/>
</dbReference>
<dbReference type="Proteomes" id="UP001175271">
    <property type="component" value="Unassembled WGS sequence"/>
</dbReference>
<keyword evidence="6" id="KW-0325">Glycoprotein</keyword>
<dbReference type="Gene3D" id="1.20.1640.10">
    <property type="entry name" value="Multidrug efflux transporter AcrB transmembrane domain"/>
    <property type="match status" value="1"/>
</dbReference>
<gene>
    <name evidence="8" type="ORF">QR680_001622</name>
</gene>
<keyword evidence="3 7" id="KW-0812">Transmembrane</keyword>
<feature type="transmembrane region" description="Helical" evidence="7">
    <location>
        <begin position="568"/>
        <end position="589"/>
    </location>
</feature>
<proteinExistence type="inferred from homology"/>
<dbReference type="GO" id="GO:0097108">
    <property type="term" value="F:hedgehog family protein binding"/>
    <property type="evidence" value="ECO:0007669"/>
    <property type="project" value="TreeGrafter"/>
</dbReference>
<comment type="similarity">
    <text evidence="2">Belongs to the patched family.</text>
</comment>